<protein>
    <submittedName>
        <fullName evidence="1">Uncharacterized protein</fullName>
    </submittedName>
</protein>
<dbReference type="EMBL" id="CP056069">
    <property type="protein sequence ID" value="UKK00121.2"/>
    <property type="molecule type" value="Genomic_DNA"/>
</dbReference>
<organism evidence="1 2">
    <name type="scientific">Theileria orientalis</name>
    <dbReference type="NCBI Taxonomy" id="68886"/>
    <lineage>
        <taxon>Eukaryota</taxon>
        <taxon>Sar</taxon>
        <taxon>Alveolata</taxon>
        <taxon>Apicomplexa</taxon>
        <taxon>Aconoidasida</taxon>
        <taxon>Piroplasmida</taxon>
        <taxon>Theileriidae</taxon>
        <taxon>Theileria</taxon>
    </lineage>
</organism>
<evidence type="ECO:0000313" key="2">
    <source>
        <dbReference type="Proteomes" id="UP000244811"/>
    </source>
</evidence>
<dbReference type="AlphaFoldDB" id="A0A976QWE3"/>
<reference evidence="1" key="1">
    <citation type="submission" date="2022-07" db="EMBL/GenBank/DDBJ databases">
        <title>Evaluation of T. orientalis genome assembly methods using nanopore sequencing and analysis of variation between genomes.</title>
        <authorList>
            <person name="Yam J."/>
            <person name="Micallef M.L."/>
            <person name="Liu M."/>
            <person name="Djordjevic S.P."/>
            <person name="Bogema D.R."/>
            <person name="Jenkins C."/>
        </authorList>
    </citation>
    <scope>NUCLEOTIDE SEQUENCE</scope>
    <source>
        <strain evidence="1">Goon Nure</strain>
    </source>
</reference>
<evidence type="ECO:0000313" key="1">
    <source>
        <dbReference type="EMBL" id="UKK00121.2"/>
    </source>
</evidence>
<proteinExistence type="predicted"/>
<name>A0A976QWE3_THEOR</name>
<dbReference type="Proteomes" id="UP000244811">
    <property type="component" value="Chromosome 1"/>
</dbReference>
<accession>A0A976QWE3</accession>
<sequence length="1099" mass="126991">MEFINDSQKTYFTRKDKFGYYWIENNKNTNGNGLGNMLFELQSEIDSTITYQIDKITNDTKYTEKDITIQQQKQTQNEFIIYNHKLVDSKFIKKTYLFYNGNKIEFIKNEKITTNEDKLENLENQSFTEICTYVLQTISENHLLIKLTKDGSKVYYLQRFNRDGTKWRQMFLQNVKDAGVNINGQTKVENVLTDLANTKFLLEFINFQIYSIIVLINNKKKYEKEEIEKIVGSINSEKEVPPIDISSNSINVKNLDDNHSSCLSSDKYKLWTHNLKTAVRIVEDDPALKLHIRLYFEETMIRLYDDDAATMQTFLTYYPGETQLYTYFHDSGNIPLLLCYNSNAYRPKDKINYNTKWVKVKSLNTCVCNSRANDQNSELLAALSNVAGFFNVVYLSKKEGSGQGYTQNKLFKVYKIPQLENLKPGSIDVYKEEGSDERITLKDSGDYNKKPLDYIQLYFNKYENNTPLILVLHFKQPKKHKPKYYLCSKFNTDKGNSMNMSELPIFHNEKDLLDILMRDNDQLTDILTFDLEKTYGSYNGDKIDVKDDSRGIANMLGRGFKRFKHTPKSKFEDKNSCVIYRNDVLYNMNEVSPKVIENIQNQIYGYIIVYYSNSKVVDPLLIELNQRGHNQNNNSFYYHSRDNKGSLHWKQVTGGTVLNTSFTSGSIHYQMVQGRYPKLIDFLKQIESCLTKSLVFIINRQIGKYDKNAIKFVFGDHNNYRIINKEVNVGNKHGSNYSCLTEKGFKVIEHDFGSSVQDVKLNEEVNMIFIIANRTNGHSLINLIDEDGRNINFKYSLSHNKLYVYTYGRKEQNASTPLLLCYNGQAFSPKDMINYNLYKWNKVKNNSACTCGSKPTESLLDALSNVIGFLNVVKLDERPPDGSITVKEPNQIGKEPHTYNIHQYNDQQIKIKVTYHNKACYRLYIHKPYGTSGDGSNFRLGTITCSNGSNLPYDTKQELDSVTMYYNVYDHKHNHPLLLVLKFKHVRYPEKYFKPTSKEDKKWEEIQNIEDFQNILSKLKDDSTIEDGLYDLRKKLKIEFENKENYLFKPDLCKEDKISIAAVAGGTVGAAAVVGTGITVGIVVAKKLIIAAATTAVVA</sequence>
<gene>
    <name evidence="1" type="ORF">MACK_000191</name>
</gene>